<accession>A0A417Y8T5</accession>
<evidence type="ECO:0000313" key="1">
    <source>
        <dbReference type="EMBL" id="RHW29180.1"/>
    </source>
</evidence>
<dbReference type="AlphaFoldDB" id="A0A417Y8T5"/>
<gene>
    <name evidence="1" type="ORF">D0Z08_00175</name>
</gene>
<comment type="caution">
    <text evidence="1">The sequence shown here is derived from an EMBL/GenBank/DDBJ whole genome shotgun (WGS) entry which is preliminary data.</text>
</comment>
<dbReference type="SUPFAM" id="SSF53474">
    <property type="entry name" value="alpha/beta-Hydrolases"/>
    <property type="match status" value="1"/>
</dbReference>
<organism evidence="1 2">
    <name type="scientific">Nocardioides immobilis</name>
    <dbReference type="NCBI Taxonomy" id="2049295"/>
    <lineage>
        <taxon>Bacteria</taxon>
        <taxon>Bacillati</taxon>
        <taxon>Actinomycetota</taxon>
        <taxon>Actinomycetes</taxon>
        <taxon>Propionibacteriales</taxon>
        <taxon>Nocardioidaceae</taxon>
        <taxon>Nocardioides</taxon>
    </lineage>
</organism>
<dbReference type="InterPro" id="IPR029058">
    <property type="entry name" value="AB_hydrolase_fold"/>
</dbReference>
<evidence type="ECO:0000313" key="2">
    <source>
        <dbReference type="Proteomes" id="UP000283644"/>
    </source>
</evidence>
<keyword evidence="2" id="KW-1185">Reference proteome</keyword>
<proteinExistence type="predicted"/>
<sequence length="100" mass="11554">MWHRRRILAMPHHALIETVVDVHQSADSIANSPNSQQLWARRSMPVLAVGTQEVVAEQERAHFKDHRSRAVTLEGCGHWIHQERPGEFNELLEDWLCALD</sequence>
<protein>
    <submittedName>
        <fullName evidence="1">Alpha/beta hydrolase</fullName>
    </submittedName>
</protein>
<dbReference type="GO" id="GO:0016787">
    <property type="term" value="F:hydrolase activity"/>
    <property type="evidence" value="ECO:0007669"/>
    <property type="project" value="UniProtKB-KW"/>
</dbReference>
<dbReference type="EMBL" id="QXGH01000001">
    <property type="protein sequence ID" value="RHW29180.1"/>
    <property type="molecule type" value="Genomic_DNA"/>
</dbReference>
<keyword evidence="1" id="KW-0378">Hydrolase</keyword>
<name>A0A417Y8T5_9ACTN</name>
<dbReference type="Gene3D" id="3.40.50.1820">
    <property type="entry name" value="alpha/beta hydrolase"/>
    <property type="match status" value="1"/>
</dbReference>
<dbReference type="Proteomes" id="UP000283644">
    <property type="component" value="Unassembled WGS sequence"/>
</dbReference>
<reference evidence="1 2" key="1">
    <citation type="submission" date="2018-09" db="EMBL/GenBank/DDBJ databases">
        <title>Genome sequencing of Nocardioides immobilis CCTCC AB 2017083 for comparison to Nocardioides silvaticus.</title>
        <authorList>
            <person name="Li C."/>
            <person name="Wang G."/>
        </authorList>
    </citation>
    <scope>NUCLEOTIDE SEQUENCE [LARGE SCALE GENOMIC DNA]</scope>
    <source>
        <strain evidence="1 2">CCTCC AB 2017083</strain>
    </source>
</reference>